<evidence type="ECO:0000259" key="1">
    <source>
        <dbReference type="Pfam" id="PF00144"/>
    </source>
</evidence>
<dbReference type="InterPro" id="IPR058664">
    <property type="entry name" value="ARB_00930-like_C"/>
</dbReference>
<dbReference type="EMBL" id="SWKU01000004">
    <property type="protein sequence ID" value="KAF3007451.1"/>
    <property type="molecule type" value="Genomic_DNA"/>
</dbReference>
<organism evidence="3 4">
    <name type="scientific">Curvularia kusanoi</name>
    <name type="common">Cochliobolus kusanoi</name>
    <dbReference type="NCBI Taxonomy" id="90978"/>
    <lineage>
        <taxon>Eukaryota</taxon>
        <taxon>Fungi</taxon>
        <taxon>Dikarya</taxon>
        <taxon>Ascomycota</taxon>
        <taxon>Pezizomycotina</taxon>
        <taxon>Dothideomycetes</taxon>
        <taxon>Pleosporomycetidae</taxon>
        <taxon>Pleosporales</taxon>
        <taxon>Pleosporineae</taxon>
        <taxon>Pleosporaceae</taxon>
        <taxon>Curvularia</taxon>
    </lineage>
</organism>
<dbReference type="Pfam" id="PF00144">
    <property type="entry name" value="Beta-lactamase"/>
    <property type="match status" value="1"/>
</dbReference>
<evidence type="ECO:0000313" key="4">
    <source>
        <dbReference type="Proteomes" id="UP000801428"/>
    </source>
</evidence>
<dbReference type="SUPFAM" id="SSF56601">
    <property type="entry name" value="beta-lactamase/transpeptidase-like"/>
    <property type="match status" value="1"/>
</dbReference>
<dbReference type="InterPro" id="IPR012338">
    <property type="entry name" value="Beta-lactam/transpept-like"/>
</dbReference>
<feature type="domain" description="Beta-lactamase-related" evidence="1">
    <location>
        <begin position="49"/>
        <end position="350"/>
    </location>
</feature>
<keyword evidence="4" id="KW-1185">Reference proteome</keyword>
<dbReference type="Gene3D" id="3.40.710.10">
    <property type="entry name" value="DD-peptidase/beta-lactamase superfamily"/>
    <property type="match status" value="1"/>
</dbReference>
<comment type="caution">
    <text evidence="3">The sequence shown here is derived from an EMBL/GenBank/DDBJ whole genome shotgun (WGS) entry which is preliminary data.</text>
</comment>
<gene>
    <name evidence="3" type="ORF">E8E13_004144</name>
</gene>
<dbReference type="Proteomes" id="UP000801428">
    <property type="component" value="Unassembled WGS sequence"/>
</dbReference>
<sequence length="507" mass="54221">MPYSGPTKIDEAFIAGNTTHGPVNPNDTYSIQIFSTSSEDFLVDYHHRGSDLLGNRTVDGDSIYRIASTSKLITMYLILLQSGEAIFGEKVTKYVPELSGVAYWDEITVRSLAGFLGDVVAEVLDVSSIVDIGDLFPGAFPPLAANETSGCNYAKGCNRETFLQNLVNRRVPYLPNSTPSYSNAAYAVLGLIVEAVTNSTFKEALDDLIGSPLNLTRTTISAPEDLTNAVIPGNATTSGWDMILNETHTAGMGGLFTTPNELSKIGVAILSSSLIPASTTRAWMKPTSFTSSLVGAVGPGFEIYRAVVNAKHNRVVDLYTKAGNLPGYGAALLLIPDFDVGIVLMQAGKTSTAGSSILGTVLDDLLPALDEAARVQADAAFAGTYVASNGLNSTVKLISTPGIPGISLVEWVSNGTDLRLDYMQDPEWVQMYPTNILSKDGKQFSWRSSDFTIPDTGSPLDACPSWGAIDRPTYGIYGLDEFVFHLGDDGKAWGLEPKALKIVLEKV</sequence>
<dbReference type="Pfam" id="PF26335">
    <property type="entry name" value="ARB_00930_C"/>
    <property type="match status" value="1"/>
</dbReference>
<dbReference type="PANTHER" id="PTHR22935:SF97">
    <property type="entry name" value="BETA-LACTAMASE-RELATED DOMAIN-CONTAINING PROTEIN"/>
    <property type="match status" value="1"/>
</dbReference>
<dbReference type="AlphaFoldDB" id="A0A9P4WD98"/>
<reference evidence="3" key="1">
    <citation type="submission" date="2019-04" db="EMBL/GenBank/DDBJ databases">
        <title>Sequencing of skin fungus with MAO and IRED activity.</title>
        <authorList>
            <person name="Marsaioli A.J."/>
            <person name="Bonatto J.M.C."/>
            <person name="Reis Junior O."/>
        </authorList>
    </citation>
    <scope>NUCLEOTIDE SEQUENCE</scope>
    <source>
        <strain evidence="3">30M1</strain>
    </source>
</reference>
<accession>A0A9P4WD98</accession>
<dbReference type="OrthoDB" id="10250282at2759"/>
<protein>
    <recommendedName>
        <fullName evidence="5">Beta-lactamase-related domain-containing protein</fullName>
    </recommendedName>
</protein>
<proteinExistence type="predicted"/>
<dbReference type="InterPro" id="IPR051478">
    <property type="entry name" value="Beta-lactamase-like_AB/R"/>
</dbReference>
<evidence type="ECO:0008006" key="5">
    <source>
        <dbReference type="Google" id="ProtNLM"/>
    </source>
</evidence>
<dbReference type="PANTHER" id="PTHR22935">
    <property type="entry name" value="PENICILLIN-BINDING PROTEIN"/>
    <property type="match status" value="1"/>
</dbReference>
<evidence type="ECO:0000259" key="2">
    <source>
        <dbReference type="Pfam" id="PF26335"/>
    </source>
</evidence>
<feature type="domain" description="Beta-lactamase-like ARB-00930-like C-terminal" evidence="2">
    <location>
        <begin position="373"/>
        <end position="506"/>
    </location>
</feature>
<name>A0A9P4WD98_CURKU</name>
<dbReference type="InterPro" id="IPR001466">
    <property type="entry name" value="Beta-lactam-related"/>
</dbReference>
<evidence type="ECO:0000313" key="3">
    <source>
        <dbReference type="EMBL" id="KAF3007451.1"/>
    </source>
</evidence>